<dbReference type="AlphaFoldDB" id="A0A1T3P4A4"/>
<evidence type="ECO:0000256" key="2">
    <source>
        <dbReference type="PIRSR" id="PIRSR613078-2"/>
    </source>
</evidence>
<dbReference type="Proteomes" id="UP000190037">
    <property type="component" value="Unassembled WGS sequence"/>
</dbReference>
<comment type="caution">
    <text evidence="4">The sequence shown here is derived from an EMBL/GenBank/DDBJ whole genome shotgun (WGS) entry which is preliminary data.</text>
</comment>
<dbReference type="STRING" id="159449.B4N89_24870"/>
<feature type="binding site" evidence="2">
    <location>
        <begin position="8"/>
        <end position="15"/>
    </location>
    <ligand>
        <name>substrate</name>
    </ligand>
</feature>
<evidence type="ECO:0000313" key="4">
    <source>
        <dbReference type="EMBL" id="OPC83740.1"/>
    </source>
</evidence>
<feature type="binding site" evidence="2">
    <location>
        <begin position="90"/>
        <end position="93"/>
    </location>
    <ligand>
        <name>substrate</name>
    </ligand>
</feature>
<proteinExistence type="predicted"/>
<dbReference type="InterPro" id="IPR013078">
    <property type="entry name" value="His_Pase_superF_clade-1"/>
</dbReference>
<dbReference type="SUPFAM" id="SSF53254">
    <property type="entry name" value="Phosphoglycerate mutase-like"/>
    <property type="match status" value="1"/>
</dbReference>
<reference evidence="4 5" key="1">
    <citation type="submission" date="2017-03" db="EMBL/GenBank/DDBJ databases">
        <title>Draft genome sequence of Streptomyces scabrisporus NF3, endophyte isolated from Amphipterygium adstringens.</title>
        <authorList>
            <person name="Vazquez M."/>
            <person name="Ceapa C.D."/>
            <person name="Rodriguez Luna D."/>
            <person name="Sanchez Esquivel S."/>
        </authorList>
    </citation>
    <scope>NUCLEOTIDE SEQUENCE [LARGE SCALE GENOMIC DNA]</scope>
    <source>
        <strain evidence="4 5">NF3</strain>
    </source>
</reference>
<dbReference type="InterPro" id="IPR029033">
    <property type="entry name" value="His_PPase_superfam"/>
</dbReference>
<accession>A0A1T3P4A4</accession>
<evidence type="ECO:0000313" key="5">
    <source>
        <dbReference type="Proteomes" id="UP000190037"/>
    </source>
</evidence>
<feature type="binding site" evidence="2">
    <location>
        <position position="59"/>
    </location>
    <ligand>
        <name>substrate</name>
    </ligand>
</feature>
<gene>
    <name evidence="4" type="ORF">B4N89_24870</name>
</gene>
<keyword evidence="5" id="KW-1185">Reference proteome</keyword>
<feature type="active site" description="Tele-phosphohistidine intermediate" evidence="1">
    <location>
        <position position="9"/>
    </location>
</feature>
<evidence type="ECO:0000256" key="3">
    <source>
        <dbReference type="SAM" id="MobiDB-lite"/>
    </source>
</evidence>
<feature type="region of interest" description="Disordered" evidence="3">
    <location>
        <begin position="219"/>
        <end position="241"/>
    </location>
</feature>
<dbReference type="SMART" id="SM00855">
    <property type="entry name" value="PGAM"/>
    <property type="match status" value="1"/>
</dbReference>
<dbReference type="EMBL" id="MWQN01000001">
    <property type="protein sequence ID" value="OPC83740.1"/>
    <property type="molecule type" value="Genomic_DNA"/>
</dbReference>
<organism evidence="4 5">
    <name type="scientific">Embleya scabrispora</name>
    <dbReference type="NCBI Taxonomy" id="159449"/>
    <lineage>
        <taxon>Bacteria</taxon>
        <taxon>Bacillati</taxon>
        <taxon>Actinomycetota</taxon>
        <taxon>Actinomycetes</taxon>
        <taxon>Kitasatosporales</taxon>
        <taxon>Streptomycetaceae</taxon>
        <taxon>Embleya</taxon>
    </lineage>
</organism>
<dbReference type="InterPro" id="IPR050275">
    <property type="entry name" value="PGM_Phosphatase"/>
</dbReference>
<dbReference type="GO" id="GO:0016791">
    <property type="term" value="F:phosphatase activity"/>
    <property type="evidence" value="ECO:0007669"/>
    <property type="project" value="TreeGrafter"/>
</dbReference>
<evidence type="ECO:0000256" key="1">
    <source>
        <dbReference type="PIRSR" id="PIRSR613078-1"/>
    </source>
</evidence>
<dbReference type="OrthoDB" id="4120859at2"/>
<dbReference type="Pfam" id="PF00300">
    <property type="entry name" value="His_Phos_1"/>
    <property type="match status" value="1"/>
</dbReference>
<dbReference type="Gene3D" id="3.40.50.1240">
    <property type="entry name" value="Phosphoglycerate mutase-like"/>
    <property type="match status" value="1"/>
</dbReference>
<dbReference type="PANTHER" id="PTHR48100">
    <property type="entry name" value="BROAD-SPECIFICITY PHOSPHATASE YOR283W-RELATED"/>
    <property type="match status" value="1"/>
</dbReference>
<dbReference type="PANTHER" id="PTHR48100:SF2">
    <property type="entry name" value="CONSERVED PROTEIN"/>
    <property type="match status" value="1"/>
</dbReference>
<feature type="active site" description="Proton donor/acceptor" evidence="1">
    <location>
        <position position="90"/>
    </location>
</feature>
<dbReference type="RefSeq" id="WP_078978036.1">
    <property type="nucleotide sequence ID" value="NZ_MWQN01000001.1"/>
</dbReference>
<name>A0A1T3P4A4_9ACTN</name>
<dbReference type="eggNOG" id="COG0406">
    <property type="taxonomic scope" value="Bacteria"/>
</dbReference>
<protein>
    <submittedName>
        <fullName evidence="4">Phosphoglycerate mutase</fullName>
    </submittedName>
</protein>
<dbReference type="CDD" id="cd07067">
    <property type="entry name" value="HP_PGM_like"/>
    <property type="match status" value="1"/>
</dbReference>
<dbReference type="NCBIfam" id="TIGR03848">
    <property type="entry name" value="MSMEG_4193"/>
    <property type="match status" value="1"/>
</dbReference>
<sequence>MTTVLFVRHGRTTANSSGVLAGWTPGVFLDDRGEEQAAALAARIAELPLAAVVTSPLERCRQTSEAVLTARLGTKFALDAGAQVDERVGECRYGDWTGQELKKLAEDPLWKTVQTHPSAVTFPGPGGEALRTTQARAVDAVRDWNERIAAEHGPEAMYLVCSHGDVIKALVADALGMHLDLFQRIQVDPCSLTVITYGAHRPTVGRLNDTGGSVAGLLPPPDGRHGPASGDAVVGGGAGAP</sequence>
<dbReference type="GO" id="GO:0005737">
    <property type="term" value="C:cytoplasm"/>
    <property type="evidence" value="ECO:0007669"/>
    <property type="project" value="TreeGrafter"/>
</dbReference>
<dbReference type="InterPro" id="IPR022492">
    <property type="entry name" value="Phosphomutase_MSMEG4193_put"/>
</dbReference>